<keyword evidence="1" id="KW-0732">Signal</keyword>
<sequence>MRIIVFYSLILHFCATHGIRHEEKPGYQLPIVIIPGLGGSQAYCYLTGTDCARSTLLWVNLWYLIVRPSVEKQLELHYDPATRNTSDVGPCKIVFPGWGETWTIENLDTWKHSQTTYFEYFVSAMRKDPFYVSGRTMRGAPYDFRKDPCNNWNFVRELKNLVEETFRNAGSRRIVLLGHSLGALYGLHFLRTVSDEWKKTYIHAFISVSGPLGGTVLAMLSESHGKYVCWKFCLQILTNAQFSTLLQNKLVSSVSEPHVPVQPKMAFDGSFRT</sequence>
<dbReference type="Proteomes" id="UP000728185">
    <property type="component" value="Unassembled WGS sequence"/>
</dbReference>
<evidence type="ECO:0000256" key="1">
    <source>
        <dbReference type="SAM" id="SignalP"/>
    </source>
</evidence>
<comment type="caution">
    <text evidence="2">The sequence shown here is derived from an EMBL/GenBank/DDBJ whole genome shotgun (WGS) entry which is preliminary data.</text>
</comment>
<dbReference type="SUPFAM" id="SSF53474">
    <property type="entry name" value="alpha/beta-Hydrolases"/>
    <property type="match status" value="1"/>
</dbReference>
<dbReference type="Pfam" id="PF02450">
    <property type="entry name" value="LCAT"/>
    <property type="match status" value="1"/>
</dbReference>
<evidence type="ECO:0000313" key="3">
    <source>
        <dbReference type="Proteomes" id="UP000728185"/>
    </source>
</evidence>
<dbReference type="Gene3D" id="3.40.50.1820">
    <property type="entry name" value="alpha/beta hydrolase"/>
    <property type="match status" value="1"/>
</dbReference>
<dbReference type="EMBL" id="LUCM01007680">
    <property type="protein sequence ID" value="KAA0189528.1"/>
    <property type="molecule type" value="Genomic_DNA"/>
</dbReference>
<dbReference type="InterPro" id="IPR003386">
    <property type="entry name" value="LACT/PDAT_acylTrfase"/>
</dbReference>
<dbReference type="InterPro" id="IPR029058">
    <property type="entry name" value="AB_hydrolase_fold"/>
</dbReference>
<dbReference type="GO" id="GO:0006629">
    <property type="term" value="P:lipid metabolic process"/>
    <property type="evidence" value="ECO:0007669"/>
    <property type="project" value="InterPro"/>
</dbReference>
<organism evidence="2 3">
    <name type="scientific">Fasciolopsis buskii</name>
    <dbReference type="NCBI Taxonomy" id="27845"/>
    <lineage>
        <taxon>Eukaryota</taxon>
        <taxon>Metazoa</taxon>
        <taxon>Spiralia</taxon>
        <taxon>Lophotrochozoa</taxon>
        <taxon>Platyhelminthes</taxon>
        <taxon>Trematoda</taxon>
        <taxon>Digenea</taxon>
        <taxon>Plagiorchiida</taxon>
        <taxon>Echinostomata</taxon>
        <taxon>Echinostomatoidea</taxon>
        <taxon>Fasciolidae</taxon>
        <taxon>Fasciolopsis</taxon>
    </lineage>
</organism>
<reference evidence="2" key="1">
    <citation type="submission" date="2019-05" db="EMBL/GenBank/DDBJ databases">
        <title>Annotation for the trematode Fasciolopsis buski.</title>
        <authorList>
            <person name="Choi Y.-J."/>
        </authorList>
    </citation>
    <scope>NUCLEOTIDE SEQUENCE</scope>
    <source>
        <strain evidence="2">HT</strain>
        <tissue evidence="2">Whole worm</tissue>
    </source>
</reference>
<protein>
    <submittedName>
        <fullName evidence="2">Group XV phospholipase A2</fullName>
    </submittedName>
</protein>
<dbReference type="AlphaFoldDB" id="A0A8E0RPY0"/>
<accession>A0A8E0RPY0</accession>
<dbReference type="PANTHER" id="PTHR11440">
    <property type="entry name" value="LECITHIN-CHOLESTEROL ACYLTRANSFERASE-RELATED"/>
    <property type="match status" value="1"/>
</dbReference>
<name>A0A8E0RPY0_9TREM</name>
<feature type="chain" id="PRO_5034653477" evidence="1">
    <location>
        <begin position="19"/>
        <end position="273"/>
    </location>
</feature>
<gene>
    <name evidence="2" type="ORF">FBUS_03867</name>
</gene>
<dbReference type="GO" id="GO:0008374">
    <property type="term" value="F:O-acyltransferase activity"/>
    <property type="evidence" value="ECO:0007669"/>
    <property type="project" value="InterPro"/>
</dbReference>
<proteinExistence type="predicted"/>
<evidence type="ECO:0000313" key="2">
    <source>
        <dbReference type="EMBL" id="KAA0189528.1"/>
    </source>
</evidence>
<dbReference type="OrthoDB" id="190846at2759"/>
<feature type="signal peptide" evidence="1">
    <location>
        <begin position="1"/>
        <end position="18"/>
    </location>
</feature>
<keyword evidence="3" id="KW-1185">Reference proteome</keyword>